<dbReference type="InterPro" id="IPR035965">
    <property type="entry name" value="PAS-like_dom_sf"/>
</dbReference>
<evidence type="ECO:0000313" key="3">
    <source>
        <dbReference type="Proteomes" id="UP000011083"/>
    </source>
</evidence>
<gene>
    <name evidence="2" type="ORF">ACA1_212710</name>
</gene>
<dbReference type="SUPFAM" id="SSF55785">
    <property type="entry name" value="PYP-like sensor domain (PAS domain)"/>
    <property type="match status" value="1"/>
</dbReference>
<dbReference type="RefSeq" id="XP_004337038.1">
    <property type="nucleotide sequence ID" value="XM_004336990.1"/>
</dbReference>
<dbReference type="AlphaFoldDB" id="L8GPU9"/>
<feature type="compositionally biased region" description="Low complexity" evidence="1">
    <location>
        <begin position="95"/>
        <end position="113"/>
    </location>
</feature>
<proteinExistence type="predicted"/>
<feature type="compositionally biased region" description="Pro residues" evidence="1">
    <location>
        <begin position="57"/>
        <end position="76"/>
    </location>
</feature>
<feature type="region of interest" description="Disordered" evidence="1">
    <location>
        <begin position="1"/>
        <end position="130"/>
    </location>
</feature>
<dbReference type="Proteomes" id="UP000011083">
    <property type="component" value="Unassembled WGS sequence"/>
</dbReference>
<dbReference type="GeneID" id="14915923"/>
<feature type="non-terminal residue" evidence="2">
    <location>
        <position position="535"/>
    </location>
</feature>
<feature type="compositionally biased region" description="Basic residues" evidence="1">
    <location>
        <begin position="12"/>
        <end position="25"/>
    </location>
</feature>
<evidence type="ECO:0000256" key="1">
    <source>
        <dbReference type="SAM" id="MobiDB-lite"/>
    </source>
</evidence>
<protein>
    <submittedName>
        <fullName evidence="2">Uncharacterized protein</fullName>
    </submittedName>
</protein>
<keyword evidence="3" id="KW-1185">Reference proteome</keyword>
<accession>L8GPU9</accession>
<sequence>MNCCDPTDAPRKRGRPPGACRKRRSTTAPTALATPTPPTVLYPAPKRARAEPGSLLVPPPVPFAVPQPAAAAPPLPQQAWASPADDPTGLWDGAPQGSGQQSSSPPLPQSSQQVATTAPGGGGGGQPAEPDVMRAILHELREMRSAYTTLSAQVADLTKRQTTTDHRIDALHHHHHHHNHNQPSPHQLLHQYRQSQFEGASAAMTAYYGSDGGIGPARRLSASWQELADLFNSAPFVSVGSPSLPSPLPSPFPSSQGLLTRMWSMSQPSMAPPPPGYSSSPFSSLSSSSSFFSSSSSSSLSSPSPSPSLLYLPSPPLPPTVPMHSFDRHHPRVLAVLPNNQLSSSFDRPWLIERMASDARLPKHQFPDPSLFQFFGSKRPLTVAANDQFRQLMRYTWGELHELNTAWFYPPSAMQVMAVWFRDWIGKRQPACLSPVFLTTCPLVTRDGQLLHSLARTQLYYDEQGDYSWSLTVLEYWRYVEHDSESEEATRQVSEELEVLLRDCHPSPVDAVDAIASDLRLAADRVDRRVRRFAE</sequence>
<dbReference type="EMBL" id="KB008036">
    <property type="protein sequence ID" value="ELR15025.1"/>
    <property type="molecule type" value="Genomic_DNA"/>
</dbReference>
<name>L8GPU9_ACACF</name>
<dbReference type="KEGG" id="acan:ACA1_212710"/>
<organism evidence="2 3">
    <name type="scientific">Acanthamoeba castellanii (strain ATCC 30010 / Neff)</name>
    <dbReference type="NCBI Taxonomy" id="1257118"/>
    <lineage>
        <taxon>Eukaryota</taxon>
        <taxon>Amoebozoa</taxon>
        <taxon>Discosea</taxon>
        <taxon>Longamoebia</taxon>
        <taxon>Centramoebida</taxon>
        <taxon>Acanthamoebidae</taxon>
        <taxon>Acanthamoeba</taxon>
    </lineage>
</organism>
<evidence type="ECO:0000313" key="2">
    <source>
        <dbReference type="EMBL" id="ELR15025.1"/>
    </source>
</evidence>
<dbReference type="VEuPathDB" id="AmoebaDB:ACA1_212710"/>
<reference evidence="2 3" key="1">
    <citation type="journal article" date="2013" name="Genome Biol.">
        <title>Genome of Acanthamoeba castellanii highlights extensive lateral gene transfer and early evolution of tyrosine kinase signaling.</title>
        <authorList>
            <person name="Clarke M."/>
            <person name="Lohan A.J."/>
            <person name="Liu B."/>
            <person name="Lagkouvardos I."/>
            <person name="Roy S."/>
            <person name="Zafar N."/>
            <person name="Bertelli C."/>
            <person name="Schilde C."/>
            <person name="Kianianmomeni A."/>
            <person name="Burglin T.R."/>
            <person name="Frech C."/>
            <person name="Turcotte B."/>
            <person name="Kopec K.O."/>
            <person name="Synnott J.M."/>
            <person name="Choo C."/>
            <person name="Paponov I."/>
            <person name="Finkler A."/>
            <person name="Soon Heng Tan C."/>
            <person name="Hutchins A.P."/>
            <person name="Weinmeier T."/>
            <person name="Rattei T."/>
            <person name="Chu J.S."/>
            <person name="Gimenez G."/>
            <person name="Irimia M."/>
            <person name="Rigden D.J."/>
            <person name="Fitzpatrick D.A."/>
            <person name="Lorenzo-Morales J."/>
            <person name="Bateman A."/>
            <person name="Chiu C.H."/>
            <person name="Tang P."/>
            <person name="Hegemann P."/>
            <person name="Fromm H."/>
            <person name="Raoult D."/>
            <person name="Greub G."/>
            <person name="Miranda-Saavedra D."/>
            <person name="Chen N."/>
            <person name="Nash P."/>
            <person name="Ginger M.L."/>
            <person name="Horn M."/>
            <person name="Schaap P."/>
            <person name="Caler L."/>
            <person name="Loftus B."/>
        </authorList>
    </citation>
    <scope>NUCLEOTIDE SEQUENCE [LARGE SCALE GENOMIC DNA]</scope>
    <source>
        <strain evidence="2 3">Neff</strain>
    </source>
</reference>